<proteinExistence type="predicted"/>
<evidence type="ECO:0000256" key="1">
    <source>
        <dbReference type="SAM" id="MobiDB-lite"/>
    </source>
</evidence>
<evidence type="ECO:0000313" key="2">
    <source>
        <dbReference type="EnsemblPlants" id="PGSC0003DMT400028905"/>
    </source>
</evidence>
<accession>M1ARV5</accession>
<sequence length="68" mass="7495">MVCQRTPFLLFPMSRNGMPTNTLSPLSHVQKWYAIKHSLLSQTKSSQAPTGGFDDNITSSLQNKSGLV</sequence>
<dbReference type="AlphaFoldDB" id="M1ARV5"/>
<keyword evidence="3" id="KW-1185">Reference proteome</keyword>
<evidence type="ECO:0000313" key="3">
    <source>
        <dbReference type="Proteomes" id="UP000011115"/>
    </source>
</evidence>
<reference evidence="3" key="1">
    <citation type="journal article" date="2011" name="Nature">
        <title>Genome sequence and analysis of the tuber crop potato.</title>
        <authorList>
            <consortium name="The Potato Genome Sequencing Consortium"/>
        </authorList>
    </citation>
    <scope>NUCLEOTIDE SEQUENCE [LARGE SCALE GENOMIC DNA]</scope>
    <source>
        <strain evidence="3">cv. DM1-3 516 R44</strain>
    </source>
</reference>
<reference evidence="2" key="2">
    <citation type="submission" date="2015-06" db="UniProtKB">
        <authorList>
            <consortium name="EnsemblPlants"/>
        </authorList>
    </citation>
    <scope>IDENTIFICATION</scope>
    <source>
        <strain evidence="2">DM1-3 516 R44</strain>
    </source>
</reference>
<feature type="compositionally biased region" description="Polar residues" evidence="1">
    <location>
        <begin position="56"/>
        <end position="68"/>
    </location>
</feature>
<protein>
    <submittedName>
        <fullName evidence="2">Uncharacterized protein</fullName>
    </submittedName>
</protein>
<dbReference type="Proteomes" id="UP000011115">
    <property type="component" value="Unassembled WGS sequence"/>
</dbReference>
<dbReference type="PaxDb" id="4113-PGSC0003DMT400028905"/>
<feature type="region of interest" description="Disordered" evidence="1">
    <location>
        <begin position="44"/>
        <end position="68"/>
    </location>
</feature>
<name>M1ARV5_SOLTU</name>
<organism evidence="2 3">
    <name type="scientific">Solanum tuberosum</name>
    <name type="common">Potato</name>
    <dbReference type="NCBI Taxonomy" id="4113"/>
    <lineage>
        <taxon>Eukaryota</taxon>
        <taxon>Viridiplantae</taxon>
        <taxon>Streptophyta</taxon>
        <taxon>Embryophyta</taxon>
        <taxon>Tracheophyta</taxon>
        <taxon>Spermatophyta</taxon>
        <taxon>Magnoliopsida</taxon>
        <taxon>eudicotyledons</taxon>
        <taxon>Gunneridae</taxon>
        <taxon>Pentapetalae</taxon>
        <taxon>asterids</taxon>
        <taxon>lamiids</taxon>
        <taxon>Solanales</taxon>
        <taxon>Solanaceae</taxon>
        <taxon>Solanoideae</taxon>
        <taxon>Solaneae</taxon>
        <taxon>Solanum</taxon>
    </lineage>
</organism>
<dbReference type="InParanoid" id="M1ARV5"/>
<dbReference type="HOGENOM" id="CLU_2798914_0_0_1"/>
<dbReference type="EnsemblPlants" id="PGSC0003DMT400028905">
    <property type="protein sequence ID" value="PGSC0003DMT400028905"/>
    <property type="gene ID" value="PGSC0003DMG400011122"/>
</dbReference>
<dbReference type="Gramene" id="PGSC0003DMT400028905">
    <property type="protein sequence ID" value="PGSC0003DMT400028905"/>
    <property type="gene ID" value="PGSC0003DMG400011122"/>
</dbReference>